<keyword evidence="5" id="KW-1185">Reference proteome</keyword>
<keyword evidence="1 2" id="KW-0597">Phosphoprotein</keyword>
<gene>
    <name evidence="4" type="ORF">FKG94_05760</name>
</gene>
<name>A0A545U3X6_9GAMM</name>
<dbReference type="Pfam" id="PF00072">
    <property type="entry name" value="Response_reg"/>
    <property type="match status" value="1"/>
</dbReference>
<sequence length="377" mass="42089">MNDGEDRGYSVLVVEDDRSTRIMLQAELEKSFEVICAESGETCISMCESVRPDLVLLDVSMPGIDGYETCRKLRENHALNHVPIVFLSAKTDVDDKLKGYDAGGDHYIAKPCDFDELNIIIDKAIRQRKSWQEELSNTFSLARTAMSNSGELGTVVQFYEESFQCCDLHSLACALLSACEVYGLDCCTQIRGSREIVSLATGGQACKSIEEELMCELIGKKRILAFGHRTTFNFDKVSLLVKNMPLDDSDKVGRLNDHVASLLNGVEVRTQVFDFEIEKEQQILSKVREALDDIDGALKKVERVFSTRDAKTADIIDQLLTQMNSGFSDLALTEEQEEFFIGLVNNSMDEITALYAASGEVGSYFQRISERLSAITR</sequence>
<dbReference type="InterPro" id="IPR001789">
    <property type="entry name" value="Sig_transdc_resp-reg_receiver"/>
</dbReference>
<proteinExistence type="predicted"/>
<dbReference type="InterPro" id="IPR011006">
    <property type="entry name" value="CheY-like_superfamily"/>
</dbReference>
<dbReference type="AlphaFoldDB" id="A0A545U3X6"/>
<evidence type="ECO:0000313" key="5">
    <source>
        <dbReference type="Proteomes" id="UP000319732"/>
    </source>
</evidence>
<dbReference type="OrthoDB" id="8874570at2"/>
<feature type="modified residue" description="4-aspartylphosphate" evidence="2">
    <location>
        <position position="58"/>
    </location>
</feature>
<accession>A0A545U3X6</accession>
<evidence type="ECO:0000256" key="2">
    <source>
        <dbReference type="PROSITE-ProRule" id="PRU00169"/>
    </source>
</evidence>
<reference evidence="4 5" key="1">
    <citation type="submission" date="2019-06" db="EMBL/GenBank/DDBJ databases">
        <title>Whole genome sequence for Cellvibrionaceae sp. R142.</title>
        <authorList>
            <person name="Wang G."/>
        </authorList>
    </citation>
    <scope>NUCLEOTIDE SEQUENCE [LARGE SCALE GENOMIC DNA]</scope>
    <source>
        <strain evidence="4 5">R142</strain>
    </source>
</reference>
<dbReference type="PANTHER" id="PTHR43547:SF2">
    <property type="entry name" value="HYBRID SIGNAL TRANSDUCTION HISTIDINE KINASE C"/>
    <property type="match status" value="1"/>
</dbReference>
<dbReference type="RefSeq" id="WP_142903248.1">
    <property type="nucleotide sequence ID" value="NZ_ML660089.1"/>
</dbReference>
<dbReference type="Gene3D" id="3.40.50.2300">
    <property type="match status" value="1"/>
</dbReference>
<dbReference type="PROSITE" id="PS50110">
    <property type="entry name" value="RESPONSE_REGULATORY"/>
    <property type="match status" value="1"/>
</dbReference>
<evidence type="ECO:0000313" key="4">
    <source>
        <dbReference type="EMBL" id="TQV84168.1"/>
    </source>
</evidence>
<evidence type="ECO:0000256" key="1">
    <source>
        <dbReference type="ARBA" id="ARBA00022553"/>
    </source>
</evidence>
<dbReference type="PANTHER" id="PTHR43547">
    <property type="entry name" value="TWO-COMPONENT HISTIDINE KINASE"/>
    <property type="match status" value="1"/>
</dbReference>
<dbReference type="CDD" id="cd17574">
    <property type="entry name" value="REC_OmpR"/>
    <property type="match status" value="1"/>
</dbReference>
<dbReference type="SUPFAM" id="SSF52172">
    <property type="entry name" value="CheY-like"/>
    <property type="match status" value="1"/>
</dbReference>
<protein>
    <submittedName>
        <fullName evidence="4">Response regulator</fullName>
    </submittedName>
</protein>
<feature type="domain" description="Response regulatory" evidence="3">
    <location>
        <begin position="10"/>
        <end position="125"/>
    </location>
</feature>
<comment type="caution">
    <text evidence="4">The sequence shown here is derived from an EMBL/GenBank/DDBJ whole genome shotgun (WGS) entry which is preliminary data.</text>
</comment>
<dbReference type="GO" id="GO:0000155">
    <property type="term" value="F:phosphorelay sensor kinase activity"/>
    <property type="evidence" value="ECO:0007669"/>
    <property type="project" value="TreeGrafter"/>
</dbReference>
<dbReference type="SMART" id="SM00448">
    <property type="entry name" value="REC"/>
    <property type="match status" value="1"/>
</dbReference>
<evidence type="ECO:0000259" key="3">
    <source>
        <dbReference type="PROSITE" id="PS50110"/>
    </source>
</evidence>
<dbReference type="EMBL" id="VHSG01000006">
    <property type="protein sequence ID" value="TQV84168.1"/>
    <property type="molecule type" value="Genomic_DNA"/>
</dbReference>
<organism evidence="4 5">
    <name type="scientific">Exilibacterium tricleocarpae</name>
    <dbReference type="NCBI Taxonomy" id="2591008"/>
    <lineage>
        <taxon>Bacteria</taxon>
        <taxon>Pseudomonadati</taxon>
        <taxon>Pseudomonadota</taxon>
        <taxon>Gammaproteobacteria</taxon>
        <taxon>Cellvibrionales</taxon>
        <taxon>Cellvibrionaceae</taxon>
        <taxon>Exilibacterium</taxon>
    </lineage>
</organism>
<dbReference type="Proteomes" id="UP000319732">
    <property type="component" value="Unassembled WGS sequence"/>
</dbReference>